<sequence>MTWPRRLSPCPQSRPGLSLSRLSPPQVRRPVALLFYFYDSLGATKDDSSLVFFQEQRSRYEGSGDFFSPRRWGLCRLRILLAGGIFEVVVVVGVVIIGCC</sequence>
<keyword evidence="2" id="KW-1133">Transmembrane helix</keyword>
<evidence type="ECO:0000313" key="4">
    <source>
        <dbReference type="Proteomes" id="UP000626109"/>
    </source>
</evidence>
<evidence type="ECO:0000256" key="2">
    <source>
        <dbReference type="SAM" id="Phobius"/>
    </source>
</evidence>
<feature type="compositionally biased region" description="Low complexity" evidence="1">
    <location>
        <begin position="11"/>
        <end position="23"/>
    </location>
</feature>
<evidence type="ECO:0000313" key="3">
    <source>
        <dbReference type="EMBL" id="CAE8652419.1"/>
    </source>
</evidence>
<feature type="transmembrane region" description="Helical" evidence="2">
    <location>
        <begin position="79"/>
        <end position="98"/>
    </location>
</feature>
<dbReference type="AlphaFoldDB" id="A0A813INW1"/>
<evidence type="ECO:0000256" key="1">
    <source>
        <dbReference type="SAM" id="MobiDB-lite"/>
    </source>
</evidence>
<keyword evidence="2" id="KW-0472">Membrane</keyword>
<keyword evidence="2" id="KW-0812">Transmembrane</keyword>
<organism evidence="3 4">
    <name type="scientific">Polarella glacialis</name>
    <name type="common">Dinoflagellate</name>
    <dbReference type="NCBI Taxonomy" id="89957"/>
    <lineage>
        <taxon>Eukaryota</taxon>
        <taxon>Sar</taxon>
        <taxon>Alveolata</taxon>
        <taxon>Dinophyceae</taxon>
        <taxon>Suessiales</taxon>
        <taxon>Suessiaceae</taxon>
        <taxon>Polarella</taxon>
    </lineage>
</organism>
<feature type="region of interest" description="Disordered" evidence="1">
    <location>
        <begin position="1"/>
        <end position="23"/>
    </location>
</feature>
<gene>
    <name evidence="3" type="ORF">PGLA2088_LOCUS9690</name>
</gene>
<protein>
    <submittedName>
        <fullName evidence="3">Uncharacterized protein</fullName>
    </submittedName>
</protein>
<accession>A0A813INW1</accession>
<reference evidence="3" key="1">
    <citation type="submission" date="2021-02" db="EMBL/GenBank/DDBJ databases">
        <authorList>
            <person name="Dougan E. K."/>
            <person name="Rhodes N."/>
            <person name="Thang M."/>
            <person name="Chan C."/>
        </authorList>
    </citation>
    <scope>NUCLEOTIDE SEQUENCE</scope>
</reference>
<comment type="caution">
    <text evidence="3">The sequence shown here is derived from an EMBL/GenBank/DDBJ whole genome shotgun (WGS) entry which is preliminary data.</text>
</comment>
<dbReference type="Proteomes" id="UP000626109">
    <property type="component" value="Unassembled WGS sequence"/>
</dbReference>
<name>A0A813INW1_POLGL</name>
<proteinExistence type="predicted"/>
<dbReference type="EMBL" id="CAJNNW010010753">
    <property type="protein sequence ID" value="CAE8652419.1"/>
    <property type="molecule type" value="Genomic_DNA"/>
</dbReference>